<dbReference type="InterPro" id="IPR017911">
    <property type="entry name" value="MacB-like_ATP-bd"/>
</dbReference>
<keyword evidence="2" id="KW-0813">Transport</keyword>
<dbReference type="PROSITE" id="PS00211">
    <property type="entry name" value="ABC_TRANSPORTER_1"/>
    <property type="match status" value="1"/>
</dbReference>
<dbReference type="Pfam" id="PF00005">
    <property type="entry name" value="ABC_tran"/>
    <property type="match status" value="1"/>
</dbReference>
<evidence type="ECO:0000256" key="3">
    <source>
        <dbReference type="ARBA" id="ARBA00022741"/>
    </source>
</evidence>
<dbReference type="InterPro" id="IPR027417">
    <property type="entry name" value="P-loop_NTPase"/>
</dbReference>
<dbReference type="GO" id="GO:0005524">
    <property type="term" value="F:ATP binding"/>
    <property type="evidence" value="ECO:0007669"/>
    <property type="project" value="UniProtKB-KW"/>
</dbReference>
<dbReference type="InterPro" id="IPR017871">
    <property type="entry name" value="ABC_transporter-like_CS"/>
</dbReference>
<dbReference type="SMART" id="SM00382">
    <property type="entry name" value="AAA"/>
    <property type="match status" value="1"/>
</dbReference>
<name>A0ABR9RLN9_9FIRM</name>
<accession>A0ABR9RLN9</accession>
<dbReference type="PANTHER" id="PTHR42798">
    <property type="entry name" value="LIPOPROTEIN-RELEASING SYSTEM ATP-BINDING PROTEIN LOLD"/>
    <property type="match status" value="1"/>
</dbReference>
<feature type="domain" description="ABC transporter" evidence="5">
    <location>
        <begin position="2"/>
        <end position="226"/>
    </location>
</feature>
<comment type="caution">
    <text evidence="6">The sequence shown here is derived from an EMBL/GenBank/DDBJ whole genome shotgun (WGS) entry which is preliminary data.</text>
</comment>
<dbReference type="SUPFAM" id="SSF52540">
    <property type="entry name" value="P-loop containing nucleoside triphosphate hydrolases"/>
    <property type="match status" value="1"/>
</dbReference>
<reference evidence="6 7" key="1">
    <citation type="submission" date="2020-10" db="EMBL/GenBank/DDBJ databases">
        <title>ChiBAC.</title>
        <authorList>
            <person name="Zenner C."/>
            <person name="Hitch T.C.A."/>
            <person name="Clavel T."/>
        </authorList>
    </citation>
    <scope>NUCLEOTIDE SEQUENCE [LARGE SCALE GENOMIC DNA]</scope>
    <source>
        <strain evidence="6 7">DSM 108991</strain>
    </source>
</reference>
<organism evidence="6 7">
    <name type="scientific">Claveliimonas monacensis</name>
    <dbReference type="NCBI Taxonomy" id="2779351"/>
    <lineage>
        <taxon>Bacteria</taxon>
        <taxon>Bacillati</taxon>
        <taxon>Bacillota</taxon>
        <taxon>Clostridia</taxon>
        <taxon>Lachnospirales</taxon>
        <taxon>Lachnospiraceae</taxon>
        <taxon>Claveliimonas</taxon>
    </lineage>
</organism>
<gene>
    <name evidence="6" type="ORF">INF30_11470</name>
</gene>
<protein>
    <submittedName>
        <fullName evidence="6">ABC transporter ATP-binding protein</fullName>
    </submittedName>
</protein>
<evidence type="ECO:0000259" key="5">
    <source>
        <dbReference type="PROSITE" id="PS50893"/>
    </source>
</evidence>
<dbReference type="PROSITE" id="PS50893">
    <property type="entry name" value="ABC_TRANSPORTER_2"/>
    <property type="match status" value="1"/>
</dbReference>
<dbReference type="EMBL" id="JADCKL010000011">
    <property type="protein sequence ID" value="MBE5063871.1"/>
    <property type="molecule type" value="Genomic_DNA"/>
</dbReference>
<dbReference type="InterPro" id="IPR003439">
    <property type="entry name" value="ABC_transporter-like_ATP-bd"/>
</dbReference>
<evidence type="ECO:0000313" key="7">
    <source>
        <dbReference type="Proteomes" id="UP000758652"/>
    </source>
</evidence>
<proteinExistence type="inferred from homology"/>
<sequence>MIQISGLKKIYNRGNSIVKALDGIDFILNDKFTAITGPAGSGKSTLLRIIGGLERQTEGRIIVNDIDLSIFNKEDLAIFRRRHVGFVFREDNLFSGMNVYENIILPIQLDGNPVNREYVEQLAFMMKMKDKLMEMPGNLSGGEQQKAAIIRALATKAELIIADEPTGNLDYESGMEIVGLLKMTSRELHQMILFVTQTKEIAEQADRILEMQDGKIVSTRIKGVDYE</sequence>
<dbReference type="Gene3D" id="3.40.50.300">
    <property type="entry name" value="P-loop containing nucleotide triphosphate hydrolases"/>
    <property type="match status" value="1"/>
</dbReference>
<evidence type="ECO:0000313" key="6">
    <source>
        <dbReference type="EMBL" id="MBE5063871.1"/>
    </source>
</evidence>
<evidence type="ECO:0000256" key="1">
    <source>
        <dbReference type="ARBA" id="ARBA00005417"/>
    </source>
</evidence>
<dbReference type="Proteomes" id="UP000758652">
    <property type="component" value="Unassembled WGS sequence"/>
</dbReference>
<dbReference type="InterPro" id="IPR003593">
    <property type="entry name" value="AAA+_ATPase"/>
</dbReference>
<keyword evidence="3" id="KW-0547">Nucleotide-binding</keyword>
<evidence type="ECO:0000256" key="2">
    <source>
        <dbReference type="ARBA" id="ARBA00022448"/>
    </source>
</evidence>
<dbReference type="PANTHER" id="PTHR42798:SF6">
    <property type="entry name" value="CELL DIVISION ATP-BINDING PROTEIN FTSE"/>
    <property type="match status" value="1"/>
</dbReference>
<evidence type="ECO:0000256" key="4">
    <source>
        <dbReference type="ARBA" id="ARBA00022840"/>
    </source>
</evidence>
<keyword evidence="7" id="KW-1185">Reference proteome</keyword>
<keyword evidence="4 6" id="KW-0067">ATP-binding</keyword>
<comment type="similarity">
    <text evidence="1">Belongs to the ABC transporter superfamily.</text>
</comment>
<dbReference type="CDD" id="cd03255">
    <property type="entry name" value="ABC_MJ0796_LolCDE_FtsE"/>
    <property type="match status" value="1"/>
</dbReference>